<gene>
    <name evidence="3" type="ORF">H9Y05_09880</name>
</gene>
<evidence type="ECO:0000259" key="2">
    <source>
        <dbReference type="Pfam" id="PF13231"/>
    </source>
</evidence>
<keyword evidence="1" id="KW-0812">Transmembrane</keyword>
<dbReference type="AlphaFoldDB" id="A0A8J6PJG6"/>
<sequence length="514" mass="59926">MNLIRNNQYLLLFVSIALLIIYLQSPYMEMYPRAIHAWAQSDLYALSKGFLNNGFDLFYPETYTYNKQFPDSWNTAYDATITGGNLPLHQFLIALLMKLLGSDSPLIYRTYVLYFSLLGVGYLIKLTELFKLNIWYSLLVVTFAVFSPVYFYYEANFLTTIPSLALVTGGLYYYFLFLKTEKLRHWHLSICLLGIAVITRTTFAIPLIAVLCHQVLILFQTRTYRPKQLISLAIVVIAWWVQMVHFRNVSEEYGSVFLMGLRPVDSAGELWNLIFEAAERWKWDYFSMNQWIVYGLIAFVGCIFIRRKNIMFLKGLGYFLLILFIGNALFLIFMIKQFPYHDYYFLDTMYLIVILSIIAFLSIVPKFHLKLMFPLAAGVLYFFVSSKKDTTEVTWNRYHYLPEYDYTTRNGIAYMGSKEFIDSVGIDHSAKIAVLGNMGANIPFLLMDRKGYAIDYTNQDVYHLITGWGMDYIIVPDYLLEEDIVKYPYVLKNYTPIATNSKISVFKRDLADIE</sequence>
<keyword evidence="1" id="KW-0472">Membrane</keyword>
<evidence type="ECO:0000313" key="3">
    <source>
        <dbReference type="EMBL" id="MBC9812779.1"/>
    </source>
</evidence>
<feature type="transmembrane region" description="Helical" evidence="1">
    <location>
        <begin position="344"/>
        <end position="364"/>
    </location>
</feature>
<feature type="transmembrane region" description="Helical" evidence="1">
    <location>
        <begin position="130"/>
        <end position="150"/>
    </location>
</feature>
<dbReference type="EMBL" id="JACVEL010000006">
    <property type="protein sequence ID" value="MBC9812779.1"/>
    <property type="molecule type" value="Genomic_DNA"/>
</dbReference>
<feature type="transmembrane region" description="Helical" evidence="1">
    <location>
        <begin position="106"/>
        <end position="124"/>
    </location>
</feature>
<feature type="transmembrane region" description="Helical" evidence="1">
    <location>
        <begin position="317"/>
        <end position="338"/>
    </location>
</feature>
<evidence type="ECO:0000313" key="4">
    <source>
        <dbReference type="Proteomes" id="UP000652681"/>
    </source>
</evidence>
<feature type="transmembrane region" description="Helical" evidence="1">
    <location>
        <begin position="229"/>
        <end position="246"/>
    </location>
</feature>
<reference evidence="3" key="1">
    <citation type="submission" date="2020-09" db="EMBL/GenBank/DDBJ databases">
        <title>Taishania pollutisoli gen. nov., sp. nov., Isolated from Tetrabromobisphenol A-Contaminated Soil.</title>
        <authorList>
            <person name="Chen Q."/>
        </authorList>
    </citation>
    <scope>NUCLEOTIDE SEQUENCE</scope>
    <source>
        <strain evidence="3">CZZ-1</strain>
    </source>
</reference>
<feature type="transmembrane region" description="Helical" evidence="1">
    <location>
        <begin position="157"/>
        <end position="175"/>
    </location>
</feature>
<dbReference type="InterPro" id="IPR038731">
    <property type="entry name" value="RgtA/B/C-like"/>
</dbReference>
<comment type="caution">
    <text evidence="3">The sequence shown here is derived from an EMBL/GenBank/DDBJ whole genome shotgun (WGS) entry which is preliminary data.</text>
</comment>
<keyword evidence="1" id="KW-1133">Transmembrane helix</keyword>
<feature type="transmembrane region" description="Helical" evidence="1">
    <location>
        <begin position="6"/>
        <end position="23"/>
    </location>
</feature>
<organism evidence="3 4">
    <name type="scientific">Taishania pollutisoli</name>
    <dbReference type="NCBI Taxonomy" id="2766479"/>
    <lineage>
        <taxon>Bacteria</taxon>
        <taxon>Pseudomonadati</taxon>
        <taxon>Bacteroidota</taxon>
        <taxon>Flavobacteriia</taxon>
        <taxon>Flavobacteriales</taxon>
        <taxon>Crocinitomicaceae</taxon>
        <taxon>Taishania</taxon>
    </lineage>
</organism>
<protein>
    <submittedName>
        <fullName evidence="3">Glycosyltransferase family 39 protein</fullName>
    </submittedName>
</protein>
<proteinExistence type="predicted"/>
<accession>A0A8J6PJG6</accession>
<dbReference type="Proteomes" id="UP000652681">
    <property type="component" value="Unassembled WGS sequence"/>
</dbReference>
<dbReference type="Pfam" id="PF13231">
    <property type="entry name" value="PMT_2"/>
    <property type="match status" value="1"/>
</dbReference>
<evidence type="ECO:0000256" key="1">
    <source>
        <dbReference type="SAM" id="Phobius"/>
    </source>
</evidence>
<dbReference type="RefSeq" id="WP_216714183.1">
    <property type="nucleotide sequence ID" value="NZ_JACVEL010000006.1"/>
</dbReference>
<name>A0A8J6PJG6_9FLAO</name>
<feature type="transmembrane region" description="Helical" evidence="1">
    <location>
        <begin position="288"/>
        <end position="305"/>
    </location>
</feature>
<keyword evidence="4" id="KW-1185">Reference proteome</keyword>
<feature type="domain" description="Glycosyltransferase RgtA/B/C/D-like" evidence="2">
    <location>
        <begin position="87"/>
        <end position="237"/>
    </location>
</feature>